<dbReference type="InterPro" id="IPR010699">
    <property type="entry name" value="DUF1275"/>
</dbReference>
<keyword evidence="3" id="KW-1185">Reference proteome</keyword>
<accession>A0A1J4P441</accession>
<dbReference type="STRING" id="1428628.WN71_006975"/>
<keyword evidence="1" id="KW-0472">Membrane</keyword>
<evidence type="ECO:0000313" key="2">
    <source>
        <dbReference type="EMBL" id="OIJ68532.1"/>
    </source>
</evidence>
<feature type="transmembrane region" description="Helical" evidence="1">
    <location>
        <begin position="50"/>
        <end position="72"/>
    </location>
</feature>
<evidence type="ECO:0008006" key="4">
    <source>
        <dbReference type="Google" id="ProtNLM"/>
    </source>
</evidence>
<reference evidence="2" key="1">
    <citation type="submission" date="2016-10" db="EMBL/GenBank/DDBJ databases">
        <title>Genome sequence of Streptomyces mangrovisoli MUSC 149.</title>
        <authorList>
            <person name="Lee L.-H."/>
            <person name="Ser H.-L."/>
        </authorList>
    </citation>
    <scope>NUCLEOTIDE SEQUENCE [LARGE SCALE GENOMIC DNA]</scope>
    <source>
        <strain evidence="2">MUSC 149</strain>
    </source>
</reference>
<evidence type="ECO:0000313" key="3">
    <source>
        <dbReference type="Proteomes" id="UP000034196"/>
    </source>
</evidence>
<comment type="caution">
    <text evidence="2">The sequence shown here is derived from an EMBL/GenBank/DDBJ whole genome shotgun (WGS) entry which is preliminary data.</text>
</comment>
<dbReference type="PANTHER" id="PTHR37314:SF4">
    <property type="entry name" value="UPF0700 TRANSMEMBRANE PROTEIN YOAK"/>
    <property type="match status" value="1"/>
</dbReference>
<dbReference type="Pfam" id="PF06912">
    <property type="entry name" value="DUF1275"/>
    <property type="match status" value="1"/>
</dbReference>
<keyword evidence="1" id="KW-1133">Transmembrane helix</keyword>
<organism evidence="2 3">
    <name type="scientific">Streptomyces mangrovisoli</name>
    <dbReference type="NCBI Taxonomy" id="1428628"/>
    <lineage>
        <taxon>Bacteria</taxon>
        <taxon>Bacillati</taxon>
        <taxon>Actinomycetota</taxon>
        <taxon>Actinomycetes</taxon>
        <taxon>Kitasatosporales</taxon>
        <taxon>Streptomycetaceae</taxon>
        <taxon>Streptomyces</taxon>
    </lineage>
</organism>
<evidence type="ECO:0000256" key="1">
    <source>
        <dbReference type="SAM" id="Phobius"/>
    </source>
</evidence>
<feature type="transmembrane region" description="Helical" evidence="1">
    <location>
        <begin position="166"/>
        <end position="183"/>
    </location>
</feature>
<protein>
    <recommendedName>
        <fullName evidence="4">DUF1275 family protein</fullName>
    </recommendedName>
</protein>
<keyword evidence="1" id="KW-0812">Transmembrane</keyword>
<dbReference type="Proteomes" id="UP000034196">
    <property type="component" value="Unassembled WGS sequence"/>
</dbReference>
<dbReference type="AlphaFoldDB" id="A0A1J4P441"/>
<feature type="transmembrane region" description="Helical" evidence="1">
    <location>
        <begin position="110"/>
        <end position="130"/>
    </location>
</feature>
<feature type="transmembrane region" description="Helical" evidence="1">
    <location>
        <begin position="84"/>
        <end position="104"/>
    </location>
</feature>
<name>A0A1J4P441_9ACTN</name>
<sequence length="211" mass="20957">MVVRLLLVLTATAGSLDAVCVTSLDGMFASVITGNLVQLGRAVVAVNGRLVLAAAVAVGCYALGVLVAATVLRGLDAGWHRRTSLLVAAEAALVAAVTAGWLAADGRPGHALAVPMLGCAGAAMGVQSAVTGSCGAPGVSTTYLTGTLTGLFGGLGGTPRRFDREAATRLLTFLGAAAGGALLLRFTPLWAPLLPLALVTAVALTAERARA</sequence>
<dbReference type="EMBL" id="LAVA02000015">
    <property type="protein sequence ID" value="OIJ68532.1"/>
    <property type="molecule type" value="Genomic_DNA"/>
</dbReference>
<dbReference type="PANTHER" id="PTHR37314">
    <property type="entry name" value="SLR0142 PROTEIN"/>
    <property type="match status" value="1"/>
</dbReference>
<gene>
    <name evidence="2" type="ORF">WN71_006975</name>
</gene>
<proteinExistence type="predicted"/>